<organism evidence="4 5">
    <name type="scientific">Candidatus Buchananbacteria bacterium RIFCSPHIGHO2_01_FULL_47_11b</name>
    <dbReference type="NCBI Taxonomy" id="1797537"/>
    <lineage>
        <taxon>Bacteria</taxon>
        <taxon>Candidatus Buchananiibacteriota</taxon>
    </lineage>
</organism>
<gene>
    <name evidence="4" type="ORF">A2840_02765</name>
</gene>
<comment type="similarity">
    <text evidence="1 3">Belongs to the short-chain dehydrogenases/reductases (SDR) family.</text>
</comment>
<keyword evidence="2" id="KW-0560">Oxidoreductase</keyword>
<dbReference type="Proteomes" id="UP000178385">
    <property type="component" value="Unassembled WGS sequence"/>
</dbReference>
<comment type="caution">
    <text evidence="4">The sequence shown here is derived from an EMBL/GenBank/DDBJ whole genome shotgun (WGS) entry which is preliminary data.</text>
</comment>
<proteinExistence type="inferred from homology"/>
<dbReference type="Gene3D" id="3.40.50.720">
    <property type="entry name" value="NAD(P)-binding Rossmann-like Domain"/>
    <property type="match status" value="1"/>
</dbReference>
<dbReference type="AlphaFoldDB" id="A0A1G1Y4U3"/>
<dbReference type="SUPFAM" id="SSF51735">
    <property type="entry name" value="NAD(P)-binding Rossmann-fold domains"/>
    <property type="match status" value="1"/>
</dbReference>
<dbReference type="PRINTS" id="PR00081">
    <property type="entry name" value="GDHRDH"/>
</dbReference>
<sequence length="280" mass="30529">MQKKDIIDQLFDLSGRVAVITGGAGLLGFQHAKAIAACGGTTVLLDVNIDQATTRAKEIADTFQTPSLGLKVDITNKPEIQKSLSQILETFGRVDILINNAANDPKVKNEPNEKPWSRFEDFSRETWDQDIAVGLTGAMLCSQVFGAQMAKNKSGVILNVASDLGVVAPDQRIYRQPNTPDDMQPVKPVTYSVVKHGLIGLTKYLAAYWNEQGVRVNAISPGGVYNNQPQEFVDRLTPLIPLERMANLDEYQAAVVYLVSDASSYMTGANLNIDGGRTCR</sequence>
<evidence type="ECO:0000313" key="5">
    <source>
        <dbReference type="Proteomes" id="UP000178385"/>
    </source>
</evidence>
<protein>
    <submittedName>
        <fullName evidence="4">Oxidoreductase</fullName>
    </submittedName>
</protein>
<dbReference type="PANTHER" id="PTHR42760:SF133">
    <property type="entry name" value="3-OXOACYL-[ACYL-CARRIER-PROTEIN] REDUCTASE"/>
    <property type="match status" value="1"/>
</dbReference>
<dbReference type="Pfam" id="PF00106">
    <property type="entry name" value="adh_short"/>
    <property type="match status" value="1"/>
</dbReference>
<dbReference type="PANTHER" id="PTHR42760">
    <property type="entry name" value="SHORT-CHAIN DEHYDROGENASES/REDUCTASES FAMILY MEMBER"/>
    <property type="match status" value="1"/>
</dbReference>
<evidence type="ECO:0000313" key="4">
    <source>
        <dbReference type="EMBL" id="OGY46856.1"/>
    </source>
</evidence>
<evidence type="ECO:0000256" key="3">
    <source>
        <dbReference type="RuleBase" id="RU000363"/>
    </source>
</evidence>
<dbReference type="GO" id="GO:0016616">
    <property type="term" value="F:oxidoreductase activity, acting on the CH-OH group of donors, NAD or NADP as acceptor"/>
    <property type="evidence" value="ECO:0007669"/>
    <property type="project" value="TreeGrafter"/>
</dbReference>
<dbReference type="InterPro" id="IPR036291">
    <property type="entry name" value="NAD(P)-bd_dom_sf"/>
</dbReference>
<accession>A0A1G1Y4U3</accession>
<dbReference type="PRINTS" id="PR00080">
    <property type="entry name" value="SDRFAMILY"/>
</dbReference>
<dbReference type="CDD" id="cd08930">
    <property type="entry name" value="SDR_c8"/>
    <property type="match status" value="1"/>
</dbReference>
<dbReference type="EMBL" id="MHIG01000028">
    <property type="protein sequence ID" value="OGY46856.1"/>
    <property type="molecule type" value="Genomic_DNA"/>
</dbReference>
<evidence type="ECO:0000256" key="2">
    <source>
        <dbReference type="ARBA" id="ARBA00023002"/>
    </source>
</evidence>
<evidence type="ECO:0000256" key="1">
    <source>
        <dbReference type="ARBA" id="ARBA00006484"/>
    </source>
</evidence>
<dbReference type="Pfam" id="PF13561">
    <property type="entry name" value="adh_short_C2"/>
    <property type="match status" value="1"/>
</dbReference>
<reference evidence="4 5" key="1">
    <citation type="journal article" date="2016" name="Nat. Commun.">
        <title>Thousands of microbial genomes shed light on interconnected biogeochemical processes in an aquifer system.</title>
        <authorList>
            <person name="Anantharaman K."/>
            <person name="Brown C.T."/>
            <person name="Hug L.A."/>
            <person name="Sharon I."/>
            <person name="Castelle C.J."/>
            <person name="Probst A.J."/>
            <person name="Thomas B.C."/>
            <person name="Singh A."/>
            <person name="Wilkins M.J."/>
            <person name="Karaoz U."/>
            <person name="Brodie E.L."/>
            <person name="Williams K.H."/>
            <person name="Hubbard S.S."/>
            <person name="Banfield J.F."/>
        </authorList>
    </citation>
    <scope>NUCLEOTIDE SEQUENCE [LARGE SCALE GENOMIC DNA]</scope>
</reference>
<dbReference type="InterPro" id="IPR002347">
    <property type="entry name" value="SDR_fam"/>
</dbReference>
<name>A0A1G1Y4U3_9BACT</name>